<dbReference type="SUPFAM" id="SSF51569">
    <property type="entry name" value="Aldolase"/>
    <property type="match status" value="1"/>
</dbReference>
<dbReference type="PANTHER" id="PTHR10683:SF31">
    <property type="entry name" value="TRANSALDOLASE"/>
    <property type="match status" value="1"/>
</dbReference>
<proteinExistence type="predicted"/>
<gene>
    <name evidence="2" type="ORF">F4Y08_12440</name>
</gene>
<organism evidence="2">
    <name type="scientific">Caldilineaceae bacterium SB0662_bin_9</name>
    <dbReference type="NCBI Taxonomy" id="2605258"/>
    <lineage>
        <taxon>Bacteria</taxon>
        <taxon>Bacillati</taxon>
        <taxon>Chloroflexota</taxon>
        <taxon>Caldilineae</taxon>
        <taxon>Caldilineales</taxon>
        <taxon>Caldilineaceae</taxon>
    </lineage>
</organism>
<dbReference type="AlphaFoldDB" id="A0A6B1DXL0"/>
<keyword evidence="1" id="KW-0704">Schiff base</keyword>
<dbReference type="Gene3D" id="3.20.20.70">
    <property type="entry name" value="Aldolase class I"/>
    <property type="match status" value="1"/>
</dbReference>
<reference evidence="2" key="1">
    <citation type="submission" date="2019-09" db="EMBL/GenBank/DDBJ databases">
        <title>Characterisation of the sponge microbiome using genome-centric metagenomics.</title>
        <authorList>
            <person name="Engelberts J.P."/>
            <person name="Robbins S.J."/>
            <person name="De Goeij J.M."/>
            <person name="Aranda M."/>
            <person name="Bell S.C."/>
            <person name="Webster N.S."/>
        </authorList>
    </citation>
    <scope>NUCLEOTIDE SEQUENCE</scope>
    <source>
        <strain evidence="2">SB0662_bin_9</strain>
    </source>
</reference>
<evidence type="ECO:0000256" key="1">
    <source>
        <dbReference type="ARBA" id="ARBA00023270"/>
    </source>
</evidence>
<sequence>MAPVASMDLVKSTKRLGQSFWLQDSSSLIDLGEEPAVFLGESGIAGVAGCLTPSADDIRNRESCQHAVQACFQARDSIDASGIWEGLLLKEAALLADSLMPEHIASRGSEGIVGIPLRPDRAFDSEDICAYGRHMARRLNRHNIAVRIPASDGGIEAVSVLVEDGISVFVTGLMDRNRLGRTHDQYLDGLSARVHRRLPIDHVQCFAGLDIAGIDSMVDHLLEEAFQHDPRTERKIEFEGLKGRAAVATARLSAAMKSRRLQGPKWNNLLRNGAREMTLVWENITATGRCTPQTYFNSLIGPGTISVLPMEALQELQIDGELSVSLFQGYSQADSLFAELTRMGIELHREIEHTMDRQLDQALEQWIATLEAITELRAASLLFT</sequence>
<evidence type="ECO:0008006" key="3">
    <source>
        <dbReference type="Google" id="ProtNLM"/>
    </source>
</evidence>
<dbReference type="Pfam" id="PF00923">
    <property type="entry name" value="TAL_FSA"/>
    <property type="match status" value="1"/>
</dbReference>
<accession>A0A6B1DXL0</accession>
<dbReference type="EMBL" id="VXPY01000087">
    <property type="protein sequence ID" value="MYD91124.1"/>
    <property type="molecule type" value="Genomic_DNA"/>
</dbReference>
<name>A0A6B1DXL0_9CHLR</name>
<comment type="caution">
    <text evidence="2">The sequence shown here is derived from an EMBL/GenBank/DDBJ whole genome shotgun (WGS) entry which is preliminary data.</text>
</comment>
<dbReference type="InterPro" id="IPR013785">
    <property type="entry name" value="Aldolase_TIM"/>
</dbReference>
<protein>
    <recommendedName>
        <fullName evidence="3">Transaldolase</fullName>
    </recommendedName>
</protein>
<evidence type="ECO:0000313" key="2">
    <source>
        <dbReference type="EMBL" id="MYD91124.1"/>
    </source>
</evidence>
<dbReference type="GO" id="GO:0005975">
    <property type="term" value="P:carbohydrate metabolic process"/>
    <property type="evidence" value="ECO:0007669"/>
    <property type="project" value="InterPro"/>
</dbReference>
<dbReference type="PANTHER" id="PTHR10683">
    <property type="entry name" value="TRANSALDOLASE"/>
    <property type="match status" value="1"/>
</dbReference>
<dbReference type="InterPro" id="IPR001585">
    <property type="entry name" value="TAL/FSA"/>
</dbReference>